<evidence type="ECO:0000256" key="5">
    <source>
        <dbReference type="RuleBase" id="RU000492"/>
    </source>
</evidence>
<dbReference type="InterPro" id="IPR001650">
    <property type="entry name" value="Helicase_C-like"/>
</dbReference>
<dbReference type="GO" id="GO:0005829">
    <property type="term" value="C:cytosol"/>
    <property type="evidence" value="ECO:0007669"/>
    <property type="project" value="TreeGrafter"/>
</dbReference>
<evidence type="ECO:0000256" key="4">
    <source>
        <dbReference type="ARBA" id="ARBA00022840"/>
    </source>
</evidence>
<feature type="non-terminal residue" evidence="8">
    <location>
        <position position="320"/>
    </location>
</feature>
<feature type="non-terminal residue" evidence="8">
    <location>
        <position position="1"/>
    </location>
</feature>
<dbReference type="CDD" id="cd18787">
    <property type="entry name" value="SF2_C_DEAD"/>
    <property type="match status" value="1"/>
</dbReference>
<dbReference type="SUPFAM" id="SSF52540">
    <property type="entry name" value="P-loop containing nucleoside triphosphate hydrolases"/>
    <property type="match status" value="1"/>
</dbReference>
<dbReference type="PROSITE" id="PS51194">
    <property type="entry name" value="HELICASE_CTER"/>
    <property type="match status" value="1"/>
</dbReference>
<dbReference type="AlphaFoldDB" id="A0A7K6L5E5"/>
<dbReference type="PANTHER" id="PTHR47959">
    <property type="entry name" value="ATP-DEPENDENT RNA HELICASE RHLE-RELATED"/>
    <property type="match status" value="1"/>
</dbReference>
<dbReference type="Pfam" id="PF00271">
    <property type="entry name" value="Helicase_C"/>
    <property type="match status" value="1"/>
</dbReference>
<dbReference type="Proteomes" id="UP000534626">
    <property type="component" value="Unassembled WGS sequence"/>
</dbReference>
<evidence type="ECO:0000259" key="6">
    <source>
        <dbReference type="PROSITE" id="PS51192"/>
    </source>
</evidence>
<dbReference type="EMBL" id="VZRV01003481">
    <property type="protein sequence ID" value="NWW19243.1"/>
    <property type="molecule type" value="Genomic_DNA"/>
</dbReference>
<dbReference type="InterPro" id="IPR027417">
    <property type="entry name" value="P-loop_NTPase"/>
</dbReference>
<keyword evidence="4 5" id="KW-0067">ATP-binding</keyword>
<dbReference type="InterPro" id="IPR050079">
    <property type="entry name" value="DEAD_box_RNA_helicase"/>
</dbReference>
<organism evidence="8 9">
    <name type="scientific">Falcunculus frontatus</name>
    <name type="common">Eastern shriketit</name>
    <dbReference type="NCBI Taxonomy" id="254539"/>
    <lineage>
        <taxon>Eukaryota</taxon>
        <taxon>Metazoa</taxon>
        <taxon>Chordata</taxon>
        <taxon>Craniata</taxon>
        <taxon>Vertebrata</taxon>
        <taxon>Euteleostomi</taxon>
        <taxon>Archelosauria</taxon>
        <taxon>Archosauria</taxon>
        <taxon>Dinosauria</taxon>
        <taxon>Saurischia</taxon>
        <taxon>Theropoda</taxon>
        <taxon>Coelurosauria</taxon>
        <taxon>Aves</taxon>
        <taxon>Neognathae</taxon>
        <taxon>Neoaves</taxon>
        <taxon>Telluraves</taxon>
        <taxon>Australaves</taxon>
        <taxon>Passeriformes</taxon>
        <taxon>Corvoidea</taxon>
        <taxon>Pachycephalidae</taxon>
        <taxon>Falcunculus</taxon>
    </lineage>
</organism>
<dbReference type="PANTHER" id="PTHR47959:SF25">
    <property type="entry name" value="RNA HELICASE"/>
    <property type="match status" value="1"/>
</dbReference>
<dbReference type="PROSITE" id="PS51192">
    <property type="entry name" value="HELICASE_ATP_BIND_1"/>
    <property type="match status" value="1"/>
</dbReference>
<dbReference type="GO" id="GO:0016787">
    <property type="term" value="F:hydrolase activity"/>
    <property type="evidence" value="ECO:0007669"/>
    <property type="project" value="UniProtKB-KW"/>
</dbReference>
<feature type="domain" description="Helicase C-terminal" evidence="7">
    <location>
        <begin position="110"/>
        <end position="300"/>
    </location>
</feature>
<proteinExistence type="inferred from homology"/>
<reference evidence="8 9" key="1">
    <citation type="submission" date="2019-09" db="EMBL/GenBank/DDBJ databases">
        <title>Bird 10,000 Genomes (B10K) Project - Family phase.</title>
        <authorList>
            <person name="Zhang G."/>
        </authorList>
    </citation>
    <scope>NUCLEOTIDE SEQUENCE [LARGE SCALE GENOMIC DNA]</scope>
    <source>
        <strain evidence="8">B10K-DU-029-77</strain>
    </source>
</reference>
<keyword evidence="3 5" id="KW-0347">Helicase</keyword>
<dbReference type="SMART" id="SM00490">
    <property type="entry name" value="HELICc"/>
    <property type="match status" value="1"/>
</dbReference>
<keyword evidence="1 5" id="KW-0547">Nucleotide-binding</keyword>
<dbReference type="GO" id="GO:0003724">
    <property type="term" value="F:RNA helicase activity"/>
    <property type="evidence" value="ECO:0007669"/>
    <property type="project" value="TreeGrafter"/>
</dbReference>
<dbReference type="Pfam" id="PF00270">
    <property type="entry name" value="DEAD"/>
    <property type="match status" value="1"/>
</dbReference>
<dbReference type="PROSITE" id="PS00039">
    <property type="entry name" value="DEAD_ATP_HELICASE"/>
    <property type="match status" value="1"/>
</dbReference>
<protein>
    <submittedName>
        <fullName evidence="8">DDX49 helicase</fullName>
    </submittedName>
</protein>
<keyword evidence="9" id="KW-1185">Reference proteome</keyword>
<sequence length="320" mass="36250">DMVAQALELSRKPHVVIATPGRLADHLRSSSTFSLKKLQFLVLDEADRLLEQGCADFTADLEVILEAVPARRQTLLFSATLTATLAELRGLAANRPFFWEAASEVRTVEQLEQRYLLVPEALKDAYLVHLVQTFQDEHEDWAIIIFTKTCKDCQVLNMMLRKYKFPSVALHSMMKQVRDAQPWQVAASRWIPRPSRGIFSSQKQRFAALAKFKSSIFKILIATDVAARGLDIPAVQVVINHNTPGLPKIYIHRVGRTARAGRNGIAITLVTQYDIHLVHAIEEEIKLKLKEFSVEEQLVLDILTQVNVTRRECEIVSVFL</sequence>
<evidence type="ECO:0000313" key="8">
    <source>
        <dbReference type="EMBL" id="NWW19243.1"/>
    </source>
</evidence>
<evidence type="ECO:0000256" key="2">
    <source>
        <dbReference type="ARBA" id="ARBA00022801"/>
    </source>
</evidence>
<accession>A0A7K6L5E5</accession>
<gene>
    <name evidence="8" type="primary">Ddx49</name>
    <name evidence="8" type="ORF">FALFRO_R14954</name>
</gene>
<evidence type="ECO:0000256" key="3">
    <source>
        <dbReference type="ARBA" id="ARBA00022806"/>
    </source>
</evidence>
<evidence type="ECO:0000256" key="1">
    <source>
        <dbReference type="ARBA" id="ARBA00022741"/>
    </source>
</evidence>
<dbReference type="OrthoDB" id="10261904at2759"/>
<dbReference type="InterPro" id="IPR000629">
    <property type="entry name" value="RNA-helicase_DEAD-box_CS"/>
</dbReference>
<evidence type="ECO:0000259" key="7">
    <source>
        <dbReference type="PROSITE" id="PS51194"/>
    </source>
</evidence>
<keyword evidence="2 5" id="KW-0378">Hydrolase</keyword>
<dbReference type="GO" id="GO:0003676">
    <property type="term" value="F:nucleic acid binding"/>
    <property type="evidence" value="ECO:0007669"/>
    <property type="project" value="InterPro"/>
</dbReference>
<name>A0A7K6L5E5_9CORV</name>
<evidence type="ECO:0000313" key="9">
    <source>
        <dbReference type="Proteomes" id="UP000534626"/>
    </source>
</evidence>
<feature type="domain" description="Helicase ATP-binding" evidence="6">
    <location>
        <begin position="1"/>
        <end position="99"/>
    </location>
</feature>
<dbReference type="InterPro" id="IPR014001">
    <property type="entry name" value="Helicase_ATP-bd"/>
</dbReference>
<comment type="similarity">
    <text evidence="5">Belongs to the DEAD box helicase family.</text>
</comment>
<dbReference type="InterPro" id="IPR011545">
    <property type="entry name" value="DEAD/DEAH_box_helicase_dom"/>
</dbReference>
<dbReference type="GO" id="GO:0005524">
    <property type="term" value="F:ATP binding"/>
    <property type="evidence" value="ECO:0007669"/>
    <property type="project" value="UniProtKB-KW"/>
</dbReference>
<comment type="caution">
    <text evidence="8">The sequence shown here is derived from an EMBL/GenBank/DDBJ whole genome shotgun (WGS) entry which is preliminary data.</text>
</comment>
<dbReference type="Gene3D" id="3.40.50.300">
    <property type="entry name" value="P-loop containing nucleotide triphosphate hydrolases"/>
    <property type="match status" value="2"/>
</dbReference>